<evidence type="ECO:0000313" key="4">
    <source>
        <dbReference type="Proteomes" id="UP000310108"/>
    </source>
</evidence>
<reference evidence="3 4" key="1">
    <citation type="journal article" date="2019" name="PLoS ONE">
        <title>Comparative genome analysis indicates high evolutionary potential of pathogenicity genes in Colletotrichum tanaceti.</title>
        <authorList>
            <person name="Lelwala R.V."/>
            <person name="Korhonen P.K."/>
            <person name="Young N.D."/>
            <person name="Scott J.B."/>
            <person name="Ades P.A."/>
            <person name="Gasser R.B."/>
            <person name="Taylor P.W.J."/>
        </authorList>
    </citation>
    <scope>NUCLEOTIDE SEQUENCE [LARGE SCALE GENOMIC DNA]</scope>
    <source>
        <strain evidence="3">BRIP57314</strain>
    </source>
</reference>
<dbReference type="SUPFAM" id="SSF51905">
    <property type="entry name" value="FAD/NAD(P)-binding domain"/>
    <property type="match status" value="1"/>
</dbReference>
<dbReference type="GO" id="GO:0005737">
    <property type="term" value="C:cytoplasm"/>
    <property type="evidence" value="ECO:0007669"/>
    <property type="project" value="TreeGrafter"/>
</dbReference>
<feature type="region of interest" description="Disordered" evidence="1">
    <location>
        <begin position="503"/>
        <end position="533"/>
    </location>
</feature>
<proteinExistence type="predicted"/>
<dbReference type="Pfam" id="PF01266">
    <property type="entry name" value="DAO"/>
    <property type="match status" value="1"/>
</dbReference>
<dbReference type="STRING" id="1306861.A0A4U6XPU6"/>
<evidence type="ECO:0000313" key="3">
    <source>
        <dbReference type="EMBL" id="TKW57794.1"/>
    </source>
</evidence>
<dbReference type="Proteomes" id="UP000310108">
    <property type="component" value="Unassembled WGS sequence"/>
</dbReference>
<dbReference type="Gene3D" id="3.30.9.10">
    <property type="entry name" value="D-Amino Acid Oxidase, subunit A, domain 2"/>
    <property type="match status" value="1"/>
</dbReference>
<dbReference type="EMBL" id="PJEX01000035">
    <property type="protein sequence ID" value="TKW57794.1"/>
    <property type="molecule type" value="Genomic_DNA"/>
</dbReference>
<keyword evidence="4" id="KW-1185">Reference proteome</keyword>
<dbReference type="InterPro" id="IPR036188">
    <property type="entry name" value="FAD/NAD-bd_sf"/>
</dbReference>
<protein>
    <recommendedName>
        <fullName evidence="2">FAD dependent oxidoreductase domain-containing protein</fullName>
    </recommendedName>
</protein>
<sequence>MDERARVPVTLPVANPTESYWHYPPSRLSNYCSSASLPSETDTLIIGSGITGAAVAHFLLASPSAGASSQQLPSPPDITMLEARTVTSGATGRNGGHTKAASYRSFLHHAATLGTEAACRIARLELANIRAVHAFAATHLQDRQTESRPCGTVDAIYDGVEWEAAKRAVEAMREAMPGDDASKYDLYDADETRRRFHVSGEGLHGGVAYEAGSISAYRFATGVLELCVDKGLKLFTETPAVGVERLGGTGGRTGESGRRGWIVQTPKGPVAARRVVLATNGYTAFLDRRFQEVIVPTRGQIAAHRPGSKMPCGGRLPTTYSFIYEGGYEYMVPRPAGAPFAGDMVIGGGLVRAPDEGLEEYGTTDDSRLNPVISSYLHETTPRYFGDNWGDDDGDGAAGGGRLRAEWTGIMGFSPDGFPFVGQMPGIGGGGGNDEGLWVSAGFQGHGMVFCWMCAKALVTMMLDKAEGEGEGEAGEQEEEKQRLSSWFPEAFRITEARLKQRFQGRVKHSASGASRMGGGGGGGSELRGGRQA</sequence>
<dbReference type="PANTHER" id="PTHR13847:SF284">
    <property type="entry name" value="FAD DEPENDENT OXIDOREDUCTASE DOMAIN-CONTAINING PROTEIN"/>
    <property type="match status" value="1"/>
</dbReference>
<name>A0A4U6XPU6_9PEZI</name>
<dbReference type="Gene3D" id="3.50.50.60">
    <property type="entry name" value="FAD/NAD(P)-binding domain"/>
    <property type="match status" value="1"/>
</dbReference>
<organism evidence="3 4">
    <name type="scientific">Colletotrichum tanaceti</name>
    <dbReference type="NCBI Taxonomy" id="1306861"/>
    <lineage>
        <taxon>Eukaryota</taxon>
        <taxon>Fungi</taxon>
        <taxon>Dikarya</taxon>
        <taxon>Ascomycota</taxon>
        <taxon>Pezizomycotina</taxon>
        <taxon>Sordariomycetes</taxon>
        <taxon>Hypocreomycetidae</taxon>
        <taxon>Glomerellales</taxon>
        <taxon>Glomerellaceae</taxon>
        <taxon>Colletotrichum</taxon>
        <taxon>Colletotrichum destructivum species complex</taxon>
    </lineage>
</organism>
<dbReference type="PANTHER" id="PTHR13847">
    <property type="entry name" value="SARCOSINE DEHYDROGENASE-RELATED"/>
    <property type="match status" value="1"/>
</dbReference>
<gene>
    <name evidence="3" type="ORF">CTA1_400</name>
</gene>
<feature type="domain" description="FAD dependent oxidoreductase" evidence="2">
    <location>
        <begin position="42"/>
        <end position="459"/>
    </location>
</feature>
<dbReference type="InterPro" id="IPR006076">
    <property type="entry name" value="FAD-dep_OxRdtase"/>
</dbReference>
<accession>A0A4U6XPU6</accession>
<dbReference type="AlphaFoldDB" id="A0A4U6XPU6"/>
<evidence type="ECO:0000256" key="1">
    <source>
        <dbReference type="SAM" id="MobiDB-lite"/>
    </source>
</evidence>
<evidence type="ECO:0000259" key="2">
    <source>
        <dbReference type="Pfam" id="PF01266"/>
    </source>
</evidence>
<comment type="caution">
    <text evidence="3">The sequence shown here is derived from an EMBL/GenBank/DDBJ whole genome shotgun (WGS) entry which is preliminary data.</text>
</comment>
<feature type="compositionally biased region" description="Gly residues" evidence="1">
    <location>
        <begin position="516"/>
        <end position="533"/>
    </location>
</feature>